<comment type="caution">
    <text evidence="1">The sequence shown here is derived from an EMBL/GenBank/DDBJ whole genome shotgun (WGS) entry which is preliminary data.</text>
</comment>
<organism evidence="1 2">
    <name type="scientific">Elsinoe australis</name>
    <dbReference type="NCBI Taxonomy" id="40998"/>
    <lineage>
        <taxon>Eukaryota</taxon>
        <taxon>Fungi</taxon>
        <taxon>Dikarya</taxon>
        <taxon>Ascomycota</taxon>
        <taxon>Pezizomycotina</taxon>
        <taxon>Dothideomycetes</taxon>
        <taxon>Dothideomycetidae</taxon>
        <taxon>Myriangiales</taxon>
        <taxon>Elsinoaceae</taxon>
        <taxon>Elsinoe</taxon>
    </lineage>
</organism>
<sequence>MCTQIVTYFANPPCKAHAKRVTWPCPTAAQCEAHPVLMRLQYNFDPGACPECPTPVTEPRIQGLPTGLPPPIHRERRKLHVTNQFNRLGLETFRSWMVDYVRLNAVTLGIVDPIVQVEYRKKDEIYHWLHLIFDGFVEWEQLERWVQNRILTRYIEDNILTESVEKRMPFVANVVKNERQRKASAAYNEDARKDGESKIVRSAIRAEKNAQQNRGIR</sequence>
<dbReference type="EMBL" id="NHZQ01000412">
    <property type="protein sequence ID" value="PSK37479.1"/>
    <property type="molecule type" value="Genomic_DNA"/>
</dbReference>
<gene>
    <name evidence="1" type="ORF">B9Z65_2221</name>
</gene>
<evidence type="ECO:0000313" key="1">
    <source>
        <dbReference type="EMBL" id="PSK37479.1"/>
    </source>
</evidence>
<accession>A0A2P7YNE9</accession>
<keyword evidence="2" id="KW-1185">Reference proteome</keyword>
<dbReference type="Proteomes" id="UP000243723">
    <property type="component" value="Unassembled WGS sequence"/>
</dbReference>
<dbReference type="AlphaFoldDB" id="A0A2P7YNE9"/>
<proteinExistence type="predicted"/>
<evidence type="ECO:0000313" key="2">
    <source>
        <dbReference type="Proteomes" id="UP000243723"/>
    </source>
</evidence>
<protein>
    <submittedName>
        <fullName evidence="1">Uncharacterized protein</fullName>
    </submittedName>
</protein>
<reference evidence="1 2" key="1">
    <citation type="submission" date="2017-05" db="EMBL/GenBank/DDBJ databases">
        <title>Draft genome sequence of Elsinoe australis.</title>
        <authorList>
            <person name="Cheng Q."/>
        </authorList>
    </citation>
    <scope>NUCLEOTIDE SEQUENCE [LARGE SCALE GENOMIC DNA]</scope>
    <source>
        <strain evidence="1 2">NL1</strain>
    </source>
</reference>
<name>A0A2P7YNE9_9PEZI</name>